<reference evidence="8 9" key="1">
    <citation type="journal article" date="2016" name="Nat. Commun.">
        <title>Extremotolerant tardigrade genome and improved radiotolerance of human cultured cells by tardigrade-unique protein.</title>
        <authorList>
            <person name="Hashimoto T."/>
            <person name="Horikawa D.D."/>
            <person name="Saito Y."/>
            <person name="Kuwahara H."/>
            <person name="Kozuka-Hata H."/>
            <person name="Shin-I T."/>
            <person name="Minakuchi Y."/>
            <person name="Ohishi K."/>
            <person name="Motoyama A."/>
            <person name="Aizu T."/>
            <person name="Enomoto A."/>
            <person name="Kondo K."/>
            <person name="Tanaka S."/>
            <person name="Hara Y."/>
            <person name="Koshikawa S."/>
            <person name="Sagara H."/>
            <person name="Miura T."/>
            <person name="Yokobori S."/>
            <person name="Miyagawa K."/>
            <person name="Suzuki Y."/>
            <person name="Kubo T."/>
            <person name="Oyama M."/>
            <person name="Kohara Y."/>
            <person name="Fujiyama A."/>
            <person name="Arakawa K."/>
            <person name="Katayama T."/>
            <person name="Toyoda A."/>
            <person name="Kunieda T."/>
        </authorList>
    </citation>
    <scope>NUCLEOTIDE SEQUENCE [LARGE SCALE GENOMIC DNA]</scope>
    <source>
        <strain evidence="8 9">YOKOZUNA-1</strain>
    </source>
</reference>
<dbReference type="InterPro" id="IPR036420">
    <property type="entry name" value="BRCT_dom_sf"/>
</dbReference>
<dbReference type="CDD" id="cd00027">
    <property type="entry name" value="BRCT"/>
    <property type="match status" value="1"/>
</dbReference>
<evidence type="ECO:0000256" key="4">
    <source>
        <dbReference type="ARBA" id="ARBA00023204"/>
    </source>
</evidence>
<feature type="compositionally biased region" description="Basic and acidic residues" evidence="6">
    <location>
        <begin position="86"/>
        <end position="99"/>
    </location>
</feature>
<feature type="region of interest" description="Disordered" evidence="6">
    <location>
        <begin position="1"/>
        <end position="156"/>
    </location>
</feature>
<feature type="compositionally biased region" description="Polar residues" evidence="6">
    <location>
        <begin position="677"/>
        <end position="693"/>
    </location>
</feature>
<feature type="compositionally biased region" description="Basic and acidic residues" evidence="6">
    <location>
        <begin position="503"/>
        <end position="514"/>
    </location>
</feature>
<feature type="compositionally biased region" description="Polar residues" evidence="6">
    <location>
        <begin position="140"/>
        <end position="154"/>
    </location>
</feature>
<feature type="compositionally biased region" description="Basic and acidic residues" evidence="6">
    <location>
        <begin position="454"/>
        <end position="480"/>
    </location>
</feature>
<dbReference type="GO" id="GO:0070531">
    <property type="term" value="C:BRCA1-A complex"/>
    <property type="evidence" value="ECO:0007669"/>
    <property type="project" value="TreeGrafter"/>
</dbReference>
<protein>
    <recommendedName>
        <fullName evidence="7">BRCT domain-containing protein</fullName>
    </recommendedName>
</protein>
<feature type="compositionally biased region" description="Basic and acidic residues" evidence="6">
    <location>
        <begin position="524"/>
        <end position="559"/>
    </location>
</feature>
<evidence type="ECO:0000256" key="2">
    <source>
        <dbReference type="ARBA" id="ARBA00022737"/>
    </source>
</evidence>
<feature type="compositionally biased region" description="Polar residues" evidence="6">
    <location>
        <begin position="247"/>
        <end position="260"/>
    </location>
</feature>
<keyword evidence="5" id="KW-0539">Nucleus</keyword>
<dbReference type="GO" id="GO:0000724">
    <property type="term" value="P:double-strand break repair via homologous recombination"/>
    <property type="evidence" value="ECO:0007669"/>
    <property type="project" value="TreeGrafter"/>
</dbReference>
<dbReference type="Pfam" id="PF00533">
    <property type="entry name" value="BRCT"/>
    <property type="match status" value="1"/>
</dbReference>
<feature type="compositionally biased region" description="Acidic residues" evidence="6">
    <location>
        <begin position="578"/>
        <end position="592"/>
    </location>
</feature>
<dbReference type="PANTHER" id="PTHR13763">
    <property type="entry name" value="BREAST CANCER TYPE 1 SUSCEPTIBILITY PROTEIN BRCA1"/>
    <property type="match status" value="1"/>
</dbReference>
<dbReference type="SUPFAM" id="SSF52113">
    <property type="entry name" value="BRCT domain"/>
    <property type="match status" value="1"/>
</dbReference>
<feature type="compositionally biased region" description="Basic and acidic residues" evidence="6">
    <location>
        <begin position="617"/>
        <end position="638"/>
    </location>
</feature>
<dbReference type="STRING" id="947166.A0A1D1VZM7"/>
<feature type="compositionally biased region" description="Acidic residues" evidence="6">
    <location>
        <begin position="295"/>
        <end position="307"/>
    </location>
</feature>
<dbReference type="SMART" id="SM00292">
    <property type="entry name" value="BRCT"/>
    <property type="match status" value="2"/>
</dbReference>
<dbReference type="EMBL" id="BDGG01000013">
    <property type="protein sequence ID" value="GAV06416.1"/>
    <property type="molecule type" value="Genomic_DNA"/>
</dbReference>
<dbReference type="GO" id="GO:0031436">
    <property type="term" value="C:BRCA1-BARD1 complex"/>
    <property type="evidence" value="ECO:0007669"/>
    <property type="project" value="TreeGrafter"/>
</dbReference>
<feature type="compositionally biased region" description="Polar residues" evidence="6">
    <location>
        <begin position="76"/>
        <end position="85"/>
    </location>
</feature>
<evidence type="ECO:0000256" key="5">
    <source>
        <dbReference type="ARBA" id="ARBA00023242"/>
    </source>
</evidence>
<dbReference type="GO" id="GO:0045944">
    <property type="term" value="P:positive regulation of transcription by RNA polymerase II"/>
    <property type="evidence" value="ECO:0007669"/>
    <property type="project" value="TreeGrafter"/>
</dbReference>
<gene>
    <name evidence="8" type="primary">RvY_16415-1</name>
    <name evidence="8" type="synonym">RvY_16415.1</name>
    <name evidence="8" type="ORF">RvY_16415</name>
</gene>
<feature type="compositionally biased region" description="Polar residues" evidence="6">
    <location>
        <begin position="310"/>
        <end position="322"/>
    </location>
</feature>
<evidence type="ECO:0000313" key="9">
    <source>
        <dbReference type="Proteomes" id="UP000186922"/>
    </source>
</evidence>
<dbReference type="InterPro" id="IPR001357">
    <property type="entry name" value="BRCT_dom"/>
</dbReference>
<dbReference type="PROSITE" id="PS50172">
    <property type="entry name" value="BRCT"/>
    <property type="match status" value="1"/>
</dbReference>
<dbReference type="OrthoDB" id="2384350at2759"/>
<keyword evidence="4" id="KW-0234">DNA repair</keyword>
<evidence type="ECO:0000259" key="7">
    <source>
        <dbReference type="PROSITE" id="PS50172"/>
    </source>
</evidence>
<feature type="compositionally biased region" description="Polar residues" evidence="6">
    <location>
        <begin position="17"/>
        <end position="33"/>
    </location>
</feature>
<organism evidence="8 9">
    <name type="scientific">Ramazzottius varieornatus</name>
    <name type="common">Water bear</name>
    <name type="synonym">Tardigrade</name>
    <dbReference type="NCBI Taxonomy" id="947166"/>
    <lineage>
        <taxon>Eukaryota</taxon>
        <taxon>Metazoa</taxon>
        <taxon>Ecdysozoa</taxon>
        <taxon>Tardigrada</taxon>
        <taxon>Eutardigrada</taxon>
        <taxon>Parachela</taxon>
        <taxon>Hypsibioidea</taxon>
        <taxon>Ramazzottiidae</taxon>
        <taxon>Ramazzottius</taxon>
    </lineage>
</organism>
<dbReference type="AlphaFoldDB" id="A0A1D1VZM7"/>
<evidence type="ECO:0000256" key="6">
    <source>
        <dbReference type="SAM" id="MobiDB-lite"/>
    </source>
</evidence>
<feature type="region of interest" description="Disordered" evidence="6">
    <location>
        <begin position="235"/>
        <end position="728"/>
    </location>
</feature>
<dbReference type="PANTHER" id="PTHR13763:SF0">
    <property type="entry name" value="BREAST CANCER TYPE 1 SUSCEPTIBILITY PROTEIN"/>
    <property type="match status" value="1"/>
</dbReference>
<comment type="subcellular location">
    <subcellularLocation>
        <location evidence="1">Nucleus</location>
    </subcellularLocation>
</comment>
<dbReference type="Gene3D" id="3.40.50.10190">
    <property type="entry name" value="BRCT domain"/>
    <property type="match status" value="2"/>
</dbReference>
<keyword evidence="2" id="KW-0677">Repeat</keyword>
<feature type="compositionally biased region" description="Acidic residues" evidence="6">
    <location>
        <begin position="436"/>
        <end position="452"/>
    </location>
</feature>
<dbReference type="InterPro" id="IPR031099">
    <property type="entry name" value="BRCA1-associated"/>
</dbReference>
<sequence length="954" mass="104121">MDSYEPTYVPYFASRFGGTNDTNETNDGHNSPTLFPEEAAHSDDGIFNASTDPGLRDPLDSQKSTTKSVPMDISASGRTLSGSQRSEADKKTSEAEGRNSRLMHSPLRVSPAKSPLRAAQAKATSPLRKLNESFKGVLPKNNSDASPTRNQNATVDHPLNASIRHVHAGELSRVPSSLLSNGQVFLTCVPMVYNSEDNSWTSQGSIIVPPSIATDFCGFSIRPSDTTANVTTVDAETLESARKPRSTLRNSSVRKSNLSTGRKESFSSATRMDRQSSVRGTGGGAKGSGRKVEFSPDDEMDREDPDYDQSIGNWRAKNSSGKKTAEKKSSNAKFKTPARTSAAKSSGKKLRTPDFDDDVIESSPVKAEEMLPAATSSNKKAPVDPFAFDAEDAPGPRKHTYTRTPQPKSTKKTPTSSASIKDKDKSSGARKKPVVMEDEPDEDKSDVEDIDGPLEAKKASERKAKDAQEKASSNTKKDNGKVSSGNKKKTKVTGLEDSDEDEVVTRKAEEKSDSKPGSSLPAKYQDKKFSSLKESIAKKYEEEEKKYENEEEVKVDKGRRPSKVPAKSAVAQKRSVVEDVDEDVDEDDEGSEIIEAAKKPSPILARKTGRARAPSDTAKDLKAQEKKEKAEQDKDKAGKATVKGRKRTQPEDEDTASERATVESEGSSSRGVKKRASNVSNLEADSAVSSRESSLVGRKKNKEEAPAEEAKKGRKKSGSVGGKKAPQSDFVVAMSKSLTGEIRDRFDKVADQQGWEVHGDLADNATHLAVSLEDDKKRLTKRTVTFLKAVLRGVWIVDPQWLVTCATKEEKADGAKFEIPGAINQGAKNGPKRARESREKAEPKLFVGCNFFFKNVKKLDKDFREMIEMGGGKMLTEEPTKRKRPSKDRLFHASKDSLVGTCHYFIVDDDVKEGTLHPDVPSCAVIPGGWLSDSIECFQLKDVKEHEGGDSNEL</sequence>
<dbReference type="GO" id="GO:0004842">
    <property type="term" value="F:ubiquitin-protein transferase activity"/>
    <property type="evidence" value="ECO:0007669"/>
    <property type="project" value="TreeGrafter"/>
</dbReference>
<keyword evidence="3" id="KW-0227">DNA damage</keyword>
<feature type="compositionally biased region" description="Basic and acidic residues" evidence="6">
    <location>
        <begin position="261"/>
        <end position="276"/>
    </location>
</feature>
<feature type="compositionally biased region" description="Low complexity" evidence="6">
    <location>
        <begin position="402"/>
        <end position="419"/>
    </location>
</feature>
<name>A0A1D1VZM7_RAMVA</name>
<keyword evidence="9" id="KW-1185">Reference proteome</keyword>
<proteinExistence type="predicted"/>
<evidence type="ECO:0000256" key="3">
    <source>
        <dbReference type="ARBA" id="ARBA00022763"/>
    </source>
</evidence>
<feature type="domain" description="BRCT" evidence="7">
    <location>
        <begin position="728"/>
        <end position="819"/>
    </location>
</feature>
<accession>A0A1D1VZM7</accession>
<evidence type="ECO:0000313" key="8">
    <source>
        <dbReference type="EMBL" id="GAV06416.1"/>
    </source>
</evidence>
<evidence type="ECO:0000256" key="1">
    <source>
        <dbReference type="ARBA" id="ARBA00004123"/>
    </source>
</evidence>
<dbReference type="Proteomes" id="UP000186922">
    <property type="component" value="Unassembled WGS sequence"/>
</dbReference>
<comment type="caution">
    <text evidence="8">The sequence shown here is derived from an EMBL/GenBank/DDBJ whole genome shotgun (WGS) entry which is preliminary data.</text>
</comment>
<feature type="compositionally biased region" description="Basic and acidic residues" evidence="6">
    <location>
        <begin position="701"/>
        <end position="711"/>
    </location>
</feature>